<evidence type="ECO:0000313" key="3">
    <source>
        <dbReference type="Proteomes" id="UP000271098"/>
    </source>
</evidence>
<dbReference type="OrthoDB" id="413520at2759"/>
<sequence>MHAQDEVVEDLLKKGQKMEFDNEVVAQVAYTLCDTLCNTWPDELVQLAKLVFVVRLALRISLIGNIAGNMTLPARQRKPRKVGNKRNDCEANNTLQMDDEISKDAGNSSSKENKNIFKLTDFWDQ</sequence>
<accession>A0A183DA78</accession>
<evidence type="ECO:0000313" key="4">
    <source>
        <dbReference type="WBParaSite" id="GPUH_0000562701-mRNA-1"/>
    </source>
</evidence>
<feature type="compositionally biased region" description="Basic residues" evidence="1">
    <location>
        <begin position="75"/>
        <end position="84"/>
    </location>
</feature>
<dbReference type="Proteomes" id="UP000271098">
    <property type="component" value="Unassembled WGS sequence"/>
</dbReference>
<evidence type="ECO:0000256" key="1">
    <source>
        <dbReference type="SAM" id="MobiDB-lite"/>
    </source>
</evidence>
<proteinExistence type="predicted"/>
<dbReference type="AlphaFoldDB" id="A0A183DA78"/>
<protein>
    <submittedName>
        <fullName evidence="2 4">Uncharacterized protein</fullName>
    </submittedName>
</protein>
<dbReference type="WBParaSite" id="GPUH_0000562701-mRNA-1">
    <property type="protein sequence ID" value="GPUH_0000562701-mRNA-1"/>
    <property type="gene ID" value="GPUH_0000562701"/>
</dbReference>
<reference evidence="2 3" key="2">
    <citation type="submission" date="2018-11" db="EMBL/GenBank/DDBJ databases">
        <authorList>
            <consortium name="Pathogen Informatics"/>
        </authorList>
    </citation>
    <scope>NUCLEOTIDE SEQUENCE [LARGE SCALE GENOMIC DNA]</scope>
</reference>
<feature type="region of interest" description="Disordered" evidence="1">
    <location>
        <begin position="75"/>
        <end position="111"/>
    </location>
</feature>
<organism evidence="4">
    <name type="scientific">Gongylonema pulchrum</name>
    <dbReference type="NCBI Taxonomy" id="637853"/>
    <lineage>
        <taxon>Eukaryota</taxon>
        <taxon>Metazoa</taxon>
        <taxon>Ecdysozoa</taxon>
        <taxon>Nematoda</taxon>
        <taxon>Chromadorea</taxon>
        <taxon>Rhabditida</taxon>
        <taxon>Spirurina</taxon>
        <taxon>Spiruromorpha</taxon>
        <taxon>Spiruroidea</taxon>
        <taxon>Gongylonematidae</taxon>
        <taxon>Gongylonema</taxon>
    </lineage>
</organism>
<gene>
    <name evidence="2" type="ORF">GPUH_LOCUS5621</name>
</gene>
<keyword evidence="3" id="KW-1185">Reference proteome</keyword>
<name>A0A183DA78_9BILA</name>
<dbReference type="EMBL" id="UYRT01012160">
    <property type="protein sequence ID" value="VDK51504.1"/>
    <property type="molecule type" value="Genomic_DNA"/>
</dbReference>
<evidence type="ECO:0000313" key="2">
    <source>
        <dbReference type="EMBL" id="VDK51504.1"/>
    </source>
</evidence>
<reference evidence="4" key="1">
    <citation type="submission" date="2016-06" db="UniProtKB">
        <authorList>
            <consortium name="WormBaseParasite"/>
        </authorList>
    </citation>
    <scope>IDENTIFICATION</scope>
</reference>